<protein>
    <submittedName>
        <fullName evidence="2">Uncharacterized protein</fullName>
    </submittedName>
</protein>
<dbReference type="Proteomes" id="UP000721442">
    <property type="component" value="Unassembled WGS sequence"/>
</dbReference>
<comment type="caution">
    <text evidence="2">The sequence shown here is derived from an EMBL/GenBank/DDBJ whole genome shotgun (WGS) entry which is preliminary data.</text>
</comment>
<evidence type="ECO:0000313" key="3">
    <source>
        <dbReference type="Proteomes" id="UP000721442"/>
    </source>
</evidence>
<gene>
    <name evidence="2" type="ORF">IAC77_01120</name>
</gene>
<dbReference type="AlphaFoldDB" id="A0A940IC09"/>
<keyword evidence="1" id="KW-0732">Signal</keyword>
<sequence length="290" mass="31082">MKRHIVFCIMAVLACPSIAVAATCSQMNLTRCLDSVCAINVSSNPAARCQYCGTSSAGEPPSERTGMRSLSLGASARYTLSEDELEDAPTDPGERYAWATAQCIKKIDGCTPDDVSDVYDELIEQSCRAAGVSAQMTETIADANRNTASLSSCQSSIRACMVASNRCGADYSACADNASFDNFFATCSVTATGCDDYIAQIRTTLTDDRDTAIANAEAFINNIVTGYQNAREQKLNSTIAACTDNAGRESCIETVCERNMPNKCGPGYESERINAQLLCEFYNLACELVD</sequence>
<proteinExistence type="predicted"/>
<reference evidence="2" key="2">
    <citation type="journal article" date="2021" name="PeerJ">
        <title>Extensive microbial diversity within the chicken gut microbiome revealed by metagenomics and culture.</title>
        <authorList>
            <person name="Gilroy R."/>
            <person name="Ravi A."/>
            <person name="Getino M."/>
            <person name="Pursley I."/>
            <person name="Horton D.L."/>
            <person name="Alikhan N.F."/>
            <person name="Baker D."/>
            <person name="Gharbi K."/>
            <person name="Hall N."/>
            <person name="Watson M."/>
            <person name="Adriaenssens E.M."/>
            <person name="Foster-Nyarko E."/>
            <person name="Jarju S."/>
            <person name="Secka A."/>
            <person name="Antonio M."/>
            <person name="Oren A."/>
            <person name="Chaudhuri R.R."/>
            <person name="La Ragione R."/>
            <person name="Hildebrand F."/>
            <person name="Pallen M.J."/>
        </authorList>
    </citation>
    <scope>NUCLEOTIDE SEQUENCE</scope>
    <source>
        <strain evidence="2">B1-16210</strain>
    </source>
</reference>
<accession>A0A940IC09</accession>
<evidence type="ECO:0000256" key="1">
    <source>
        <dbReference type="SAM" id="SignalP"/>
    </source>
</evidence>
<feature type="signal peptide" evidence="1">
    <location>
        <begin position="1"/>
        <end position="21"/>
    </location>
</feature>
<dbReference type="PROSITE" id="PS51257">
    <property type="entry name" value="PROKAR_LIPOPROTEIN"/>
    <property type="match status" value="1"/>
</dbReference>
<feature type="chain" id="PRO_5037312704" evidence="1">
    <location>
        <begin position="22"/>
        <end position="290"/>
    </location>
</feature>
<dbReference type="EMBL" id="JADINE010000016">
    <property type="protein sequence ID" value="MBO8407044.1"/>
    <property type="molecule type" value="Genomic_DNA"/>
</dbReference>
<evidence type="ECO:0000313" key="2">
    <source>
        <dbReference type="EMBL" id="MBO8407044.1"/>
    </source>
</evidence>
<name>A0A940IC09_9PROT</name>
<organism evidence="2 3">
    <name type="scientific">Candidatus Enterousia excrementavium</name>
    <dbReference type="NCBI Taxonomy" id="2840789"/>
    <lineage>
        <taxon>Bacteria</taxon>
        <taxon>Pseudomonadati</taxon>
        <taxon>Pseudomonadota</taxon>
        <taxon>Alphaproteobacteria</taxon>
        <taxon>Candidatus Enterousia</taxon>
    </lineage>
</organism>
<reference evidence="2" key="1">
    <citation type="submission" date="2020-10" db="EMBL/GenBank/DDBJ databases">
        <authorList>
            <person name="Gilroy R."/>
        </authorList>
    </citation>
    <scope>NUCLEOTIDE SEQUENCE</scope>
    <source>
        <strain evidence="2">B1-16210</strain>
    </source>
</reference>